<evidence type="ECO:0008006" key="3">
    <source>
        <dbReference type="Google" id="ProtNLM"/>
    </source>
</evidence>
<dbReference type="EMBL" id="MFYX01000011">
    <property type="protein sequence ID" value="OGK07229.1"/>
    <property type="molecule type" value="Genomic_DNA"/>
</dbReference>
<protein>
    <recommendedName>
        <fullName evidence="3">Lipoprotein</fullName>
    </recommendedName>
</protein>
<reference evidence="1 2" key="1">
    <citation type="journal article" date="2016" name="Nat. Commun.">
        <title>Thousands of microbial genomes shed light on interconnected biogeochemical processes in an aquifer system.</title>
        <authorList>
            <person name="Anantharaman K."/>
            <person name="Brown C.T."/>
            <person name="Hug L.A."/>
            <person name="Sharon I."/>
            <person name="Castelle C.J."/>
            <person name="Probst A.J."/>
            <person name="Thomas B.C."/>
            <person name="Singh A."/>
            <person name="Wilkins M.J."/>
            <person name="Karaoz U."/>
            <person name="Brodie E.L."/>
            <person name="Williams K.H."/>
            <person name="Hubbard S.S."/>
            <person name="Banfield J.F."/>
        </authorList>
    </citation>
    <scope>NUCLEOTIDE SEQUENCE [LARGE SCALE GENOMIC DNA]</scope>
</reference>
<name>A0A1F7FKI6_UNCRA</name>
<dbReference type="PROSITE" id="PS51257">
    <property type="entry name" value="PROKAR_LIPOPROTEIN"/>
    <property type="match status" value="1"/>
</dbReference>
<proteinExistence type="predicted"/>
<comment type="caution">
    <text evidence="1">The sequence shown here is derived from an EMBL/GenBank/DDBJ whole genome shotgun (WGS) entry which is preliminary data.</text>
</comment>
<sequence>MDTGFRKTIGSAGKALVFAGLLLVAGCDSGIYTNYKILRQAPSVKRFLEPGARTIIFPVVAKRYDSLGQITLPRELESIIHLEQRQIPLISFERFLSAAEDSNVAPYVLEGINEFNENGVLRKRLIERYYQCSVLYEPKFILICRLDRGEYYRDLDYEYKKRIFITGRLYDIREAEEVLAFVASSFARDKYKETLPSTNELIAAALRTIAKNLPNDPTASVLLEKREDW</sequence>
<dbReference type="Proteomes" id="UP000179243">
    <property type="component" value="Unassembled WGS sequence"/>
</dbReference>
<accession>A0A1F7FKI6</accession>
<organism evidence="1 2">
    <name type="scientific">Candidatus Raymondbacteria bacterium RIFOXYD12_FULL_49_13</name>
    <dbReference type="NCBI Taxonomy" id="1817890"/>
    <lineage>
        <taxon>Bacteria</taxon>
        <taxon>Raymondiibacteriota</taxon>
    </lineage>
</organism>
<evidence type="ECO:0000313" key="1">
    <source>
        <dbReference type="EMBL" id="OGK07229.1"/>
    </source>
</evidence>
<dbReference type="AlphaFoldDB" id="A0A1F7FKI6"/>
<gene>
    <name evidence="1" type="ORF">A2519_13960</name>
</gene>
<evidence type="ECO:0000313" key="2">
    <source>
        <dbReference type="Proteomes" id="UP000179243"/>
    </source>
</evidence>